<protein>
    <submittedName>
        <fullName evidence="2">Uncharacterized protein</fullName>
    </submittedName>
</protein>
<keyword evidence="3" id="KW-1185">Reference proteome</keyword>
<gene>
    <name evidence="2" type="ORF">GCM10008088_28430</name>
</gene>
<dbReference type="EMBL" id="BMWY01000020">
    <property type="protein sequence ID" value="GGZ65472.1"/>
    <property type="molecule type" value="Genomic_DNA"/>
</dbReference>
<comment type="caution">
    <text evidence="2">The sequence shown here is derived from an EMBL/GenBank/DDBJ whole genome shotgun (WGS) entry which is preliminary data.</text>
</comment>
<reference evidence="3" key="1">
    <citation type="journal article" date="2019" name="Int. J. Syst. Evol. Microbiol.">
        <title>The Global Catalogue of Microorganisms (GCM) 10K type strain sequencing project: providing services to taxonomists for standard genome sequencing and annotation.</title>
        <authorList>
            <consortium name="The Broad Institute Genomics Platform"/>
            <consortium name="The Broad Institute Genome Sequencing Center for Infectious Disease"/>
            <person name="Wu L."/>
            <person name="Ma J."/>
        </authorList>
    </citation>
    <scope>NUCLEOTIDE SEQUENCE [LARGE SCALE GENOMIC DNA]</scope>
    <source>
        <strain evidence="3">KCTC 12708</strain>
    </source>
</reference>
<evidence type="ECO:0000313" key="2">
    <source>
        <dbReference type="EMBL" id="GGZ65472.1"/>
    </source>
</evidence>
<sequence length="42" mass="4654">MRGLALNFASTQQTENPREFSEVSENKQLLIAIVTVAQAFNS</sequence>
<accession>A0ABQ3C669</accession>
<organism evidence="2 3">
    <name type="scientific">Mesonia mobilis</name>
    <dbReference type="NCBI Taxonomy" id="369791"/>
    <lineage>
        <taxon>Bacteria</taxon>
        <taxon>Pseudomonadati</taxon>
        <taxon>Bacteroidota</taxon>
        <taxon>Flavobacteriia</taxon>
        <taxon>Flavobacteriales</taxon>
        <taxon>Flavobacteriaceae</taxon>
        <taxon>Mesonia</taxon>
    </lineage>
</organism>
<proteinExistence type="predicted"/>
<dbReference type="Proteomes" id="UP000615593">
    <property type="component" value="Unassembled WGS sequence"/>
</dbReference>
<evidence type="ECO:0000313" key="3">
    <source>
        <dbReference type="Proteomes" id="UP000615593"/>
    </source>
</evidence>
<name>A0ABQ3C669_9FLAO</name>
<feature type="region of interest" description="Disordered" evidence="1">
    <location>
        <begin position="1"/>
        <end position="21"/>
    </location>
</feature>
<evidence type="ECO:0000256" key="1">
    <source>
        <dbReference type="SAM" id="MobiDB-lite"/>
    </source>
</evidence>